<organism evidence="1">
    <name type="scientific">uncultured Stenotrophomonas sp</name>
    <dbReference type="NCBI Taxonomy" id="165438"/>
    <lineage>
        <taxon>Bacteria</taxon>
        <taxon>Pseudomonadati</taxon>
        <taxon>Pseudomonadota</taxon>
        <taxon>Gammaproteobacteria</taxon>
        <taxon>Lysobacterales</taxon>
        <taxon>Lysobacteraceae</taxon>
        <taxon>Stenotrophomonas</taxon>
        <taxon>environmental samples</taxon>
    </lineage>
</organism>
<sequence length="49" mass="5481">MPWIRHEETNAIASDRVDFSNGVVDLQNRGQSAFSLWPLLFVTTGLGFS</sequence>
<reference evidence="1" key="1">
    <citation type="submission" date="2016-03" db="EMBL/GenBank/DDBJ databases">
        <authorList>
            <person name="Ploux O."/>
        </authorList>
    </citation>
    <scope>NUCLEOTIDE SEQUENCE</scope>
    <source>
        <strain evidence="1">UC10</strain>
    </source>
</reference>
<gene>
    <name evidence="1" type="ORF">STPYR_11794</name>
</gene>
<dbReference type="AlphaFoldDB" id="A0A1Y5Q9Y1"/>
<name>A0A1Y5Q9Y1_9GAMM</name>
<protein>
    <submittedName>
        <fullName evidence="1">Uncharacterized protein</fullName>
    </submittedName>
</protein>
<dbReference type="EMBL" id="FLTS01000001">
    <property type="protein sequence ID" value="SBV36864.1"/>
    <property type="molecule type" value="Genomic_DNA"/>
</dbReference>
<accession>A0A1Y5Q9Y1</accession>
<proteinExistence type="predicted"/>
<evidence type="ECO:0000313" key="1">
    <source>
        <dbReference type="EMBL" id="SBV36864.1"/>
    </source>
</evidence>